<evidence type="ECO:0000313" key="6">
    <source>
        <dbReference type="Proteomes" id="UP001212042"/>
    </source>
</evidence>
<dbReference type="Proteomes" id="UP001212042">
    <property type="component" value="Unassembled WGS sequence"/>
</dbReference>
<feature type="chain" id="PRO_5046901639" evidence="3">
    <location>
        <begin position="23"/>
        <end position="374"/>
    </location>
</feature>
<dbReference type="SUPFAM" id="SSF110296">
    <property type="entry name" value="Oligoxyloglucan reducing end-specific cellobiohydrolase"/>
    <property type="match status" value="1"/>
</dbReference>
<evidence type="ECO:0000256" key="1">
    <source>
        <dbReference type="ARBA" id="ARBA00022531"/>
    </source>
</evidence>
<comment type="caution">
    <text evidence="5">The sequence shown here is derived from an EMBL/GenBank/DDBJ whole genome shotgun (WGS) entry which is preliminary data.</text>
</comment>
<feature type="signal peptide" evidence="3">
    <location>
        <begin position="1"/>
        <end position="22"/>
    </location>
</feature>
<gene>
    <name evidence="5" type="ORF">PH586_19820</name>
</gene>
<keyword evidence="6" id="KW-1185">Reference proteome</keyword>
<organism evidence="5 6">
    <name type="scientific">Pseudomonas aestuarii</name>
    <dbReference type="NCBI Taxonomy" id="3018340"/>
    <lineage>
        <taxon>Bacteria</taxon>
        <taxon>Pseudomonadati</taxon>
        <taxon>Pseudomonadota</taxon>
        <taxon>Gammaproteobacteria</taxon>
        <taxon>Pseudomonadales</taxon>
        <taxon>Pseudomonadaceae</taxon>
        <taxon>Pseudomonas</taxon>
    </lineage>
</organism>
<keyword evidence="1" id="KW-0602">Photosynthesis</keyword>
<dbReference type="InterPro" id="IPR015943">
    <property type="entry name" value="WD40/YVTN_repeat-like_dom_sf"/>
</dbReference>
<reference evidence="5 6" key="1">
    <citation type="submission" date="2023-01" db="EMBL/GenBank/DDBJ databases">
        <title>Pseudomonas SA3-5T sp. nov., isolated from tidal flat sediment.</title>
        <authorList>
            <person name="Kim H.S."/>
            <person name="Kim J.-S."/>
            <person name="Suh M.K."/>
            <person name="Eom M.K."/>
            <person name="Lee J.-S."/>
        </authorList>
    </citation>
    <scope>NUCLEOTIDE SEQUENCE [LARGE SCALE GENOMIC DNA]</scope>
    <source>
        <strain evidence="5 6">SA3-5</strain>
    </source>
</reference>
<evidence type="ECO:0000256" key="2">
    <source>
        <dbReference type="ARBA" id="ARBA00023276"/>
    </source>
</evidence>
<accession>A0ABT4XKF3</accession>
<dbReference type="Pfam" id="PF14870">
    <property type="entry name" value="PSII_BNR"/>
    <property type="match status" value="1"/>
</dbReference>
<dbReference type="RefSeq" id="WP_271349523.1">
    <property type="nucleotide sequence ID" value="NZ_JAQJZJ010000010.1"/>
</dbReference>
<dbReference type="EMBL" id="JAQJZJ010000010">
    <property type="protein sequence ID" value="MDA7088632.1"/>
    <property type="molecule type" value="Genomic_DNA"/>
</dbReference>
<dbReference type="CDD" id="cd15482">
    <property type="entry name" value="Sialidase_non-viral"/>
    <property type="match status" value="1"/>
</dbReference>
<dbReference type="PANTHER" id="PTHR47199">
    <property type="entry name" value="PHOTOSYSTEM II STABILITY/ASSEMBLY FACTOR HCF136, CHLOROPLASTIC"/>
    <property type="match status" value="1"/>
</dbReference>
<dbReference type="Gene3D" id="2.130.10.10">
    <property type="entry name" value="YVTN repeat-like/Quinoprotein amine dehydrogenase"/>
    <property type="match status" value="1"/>
</dbReference>
<evidence type="ECO:0000313" key="5">
    <source>
        <dbReference type="EMBL" id="MDA7088632.1"/>
    </source>
</evidence>
<keyword evidence="3" id="KW-0732">Signal</keyword>
<proteinExistence type="predicted"/>
<sequence length="374" mass="39685">MKAKFASLLPLLGVLVALPVVAAGLPDRLERPSRMTPLAAQSQLTDLQRVGDDMVMVGASGHVLVHGAGGSLKQSQVPVDLLLTAVHFVDDKFGWAVGHDGVILHSTDAGKSWSKQLDGRAIGKLMLDWAESEVARLEEASAAAPDDEALSTALDNAYFAVDDARAGVEAGPSRPLLDVWFRSAQEGWAVGAYGMIVHTRDGGQNWTFVSTLENPERLHLNTVLGLADGSLLVAGEGGRVHRSSDGGQTWEPVRKLTDASLYKLLQVADGRLLALGFGGTLLLSRDQGQNWQSVTLPVRASLYGADELSDGTLLLVGQGGVLLVSQDGQDFKRWQAPGKTALLGVASFSQEVLALVGNDGLQFLSRAVLTEQLQ</sequence>
<dbReference type="InterPro" id="IPR028203">
    <property type="entry name" value="PSII_CF48-like_dom"/>
</dbReference>
<dbReference type="PANTHER" id="PTHR47199:SF2">
    <property type="entry name" value="PHOTOSYSTEM II STABILITY_ASSEMBLY FACTOR HCF136, CHLOROPLASTIC"/>
    <property type="match status" value="1"/>
</dbReference>
<name>A0ABT4XKF3_9PSED</name>
<evidence type="ECO:0000259" key="4">
    <source>
        <dbReference type="Pfam" id="PF14870"/>
    </source>
</evidence>
<feature type="domain" description="Photosynthesis system II assembly factor Ycf48/Hcf136-like" evidence="4">
    <location>
        <begin position="175"/>
        <end position="254"/>
    </location>
</feature>
<protein>
    <submittedName>
        <fullName evidence="5">YCF48-related protein</fullName>
    </submittedName>
</protein>
<keyword evidence="2" id="KW-0604">Photosystem II</keyword>
<evidence type="ECO:0000256" key="3">
    <source>
        <dbReference type="SAM" id="SignalP"/>
    </source>
</evidence>